<dbReference type="GO" id="GO:0004930">
    <property type="term" value="F:G protein-coupled receptor activity"/>
    <property type="evidence" value="ECO:0007669"/>
    <property type="project" value="UniProtKB-KW"/>
</dbReference>
<evidence type="ECO:0000256" key="13">
    <source>
        <dbReference type="ARBA" id="ARBA00023180"/>
    </source>
</evidence>
<keyword evidence="13" id="KW-0325">Glycoprotein</keyword>
<comment type="caution">
    <text evidence="22">The sequence shown here is derived from an EMBL/GenBank/DDBJ whole genome shotgun (WGS) entry which is preliminary data.</text>
</comment>
<dbReference type="FunFam" id="2.60.120.740:FF:000001">
    <property type="entry name" value="Adhesion G protein-coupled receptor L2"/>
    <property type="match status" value="1"/>
</dbReference>
<dbReference type="CDD" id="cd22830">
    <property type="entry name" value="Gal_Rha_Lectin_dCirl"/>
    <property type="match status" value="1"/>
</dbReference>
<evidence type="ECO:0000256" key="15">
    <source>
        <dbReference type="SAM" id="MobiDB-lite"/>
    </source>
</evidence>
<feature type="region of interest" description="Disordered" evidence="15">
    <location>
        <begin position="1287"/>
        <end position="1326"/>
    </location>
</feature>
<dbReference type="InterPro" id="IPR048072">
    <property type="entry name" value="7tmB2_latrophilin-like"/>
</dbReference>
<dbReference type="Gene3D" id="2.60.220.50">
    <property type="match status" value="1"/>
</dbReference>
<dbReference type="Pfam" id="PF01825">
    <property type="entry name" value="GPS"/>
    <property type="match status" value="1"/>
</dbReference>
<dbReference type="SMART" id="SM00008">
    <property type="entry name" value="HormR"/>
    <property type="match status" value="1"/>
</dbReference>
<dbReference type="GO" id="GO:0007166">
    <property type="term" value="P:cell surface receptor signaling pathway"/>
    <property type="evidence" value="ECO:0007669"/>
    <property type="project" value="InterPro"/>
</dbReference>
<dbReference type="InterPro" id="IPR017981">
    <property type="entry name" value="GPCR_2-like_7TM"/>
</dbReference>
<evidence type="ECO:0000256" key="7">
    <source>
        <dbReference type="ARBA" id="ARBA00022734"/>
    </source>
</evidence>
<dbReference type="InterPro" id="IPR057244">
    <property type="entry name" value="GAIN_B"/>
</dbReference>
<evidence type="ECO:0000313" key="22">
    <source>
        <dbReference type="EMBL" id="KAG8235883.1"/>
    </source>
</evidence>
<evidence type="ECO:0000259" key="20">
    <source>
        <dbReference type="PROSITE" id="PS50228"/>
    </source>
</evidence>
<dbReference type="SUPFAM" id="SSF81321">
    <property type="entry name" value="Family A G protein-coupled receptor-like"/>
    <property type="match status" value="1"/>
</dbReference>
<gene>
    <name evidence="22" type="ORF">J437_LFUL010113</name>
</gene>
<evidence type="ECO:0008006" key="24">
    <source>
        <dbReference type="Google" id="ProtNLM"/>
    </source>
</evidence>
<dbReference type="PRINTS" id="PR00249">
    <property type="entry name" value="GPCRSECRETIN"/>
</dbReference>
<dbReference type="EMBL" id="KZ308964">
    <property type="protein sequence ID" value="KAG8235883.1"/>
    <property type="molecule type" value="Genomic_DNA"/>
</dbReference>
<feature type="transmembrane region" description="Helical" evidence="16">
    <location>
        <begin position="767"/>
        <end position="787"/>
    </location>
</feature>
<keyword evidence="4" id="KW-0597">Phosphoprotein</keyword>
<evidence type="ECO:0000313" key="23">
    <source>
        <dbReference type="Proteomes" id="UP000792457"/>
    </source>
</evidence>
<keyword evidence="5 16" id="KW-0812">Transmembrane</keyword>
<evidence type="ECO:0000256" key="6">
    <source>
        <dbReference type="ARBA" id="ARBA00022729"/>
    </source>
</evidence>
<dbReference type="Pfam" id="PF16489">
    <property type="entry name" value="GAIN"/>
    <property type="match status" value="1"/>
</dbReference>
<feature type="compositionally biased region" description="Pro residues" evidence="15">
    <location>
        <begin position="184"/>
        <end position="197"/>
    </location>
</feature>
<evidence type="ECO:0000259" key="21">
    <source>
        <dbReference type="PROSITE" id="PS50261"/>
    </source>
</evidence>
<evidence type="ECO:0000256" key="9">
    <source>
        <dbReference type="ARBA" id="ARBA00023040"/>
    </source>
</evidence>
<feature type="region of interest" description="Disordered" evidence="15">
    <location>
        <begin position="940"/>
        <end position="966"/>
    </location>
</feature>
<keyword evidence="12" id="KW-0675">Receptor</keyword>
<dbReference type="InterPro" id="IPR000832">
    <property type="entry name" value="GPCR_2_secretin-like"/>
</dbReference>
<dbReference type="InterPro" id="IPR000922">
    <property type="entry name" value="Lectin_gal-bd_dom"/>
</dbReference>
<dbReference type="PROSITE" id="PS50227">
    <property type="entry name" value="G_PROTEIN_RECEP_F2_3"/>
    <property type="match status" value="1"/>
</dbReference>
<evidence type="ECO:0000256" key="10">
    <source>
        <dbReference type="ARBA" id="ARBA00023136"/>
    </source>
</evidence>
<dbReference type="OrthoDB" id="1100386at2759"/>
<feature type="domain" description="G-protein coupled receptors family 2 profile 1" evidence="19">
    <location>
        <begin position="290"/>
        <end position="345"/>
    </location>
</feature>
<evidence type="ECO:0000259" key="18">
    <source>
        <dbReference type="PROSITE" id="PS50221"/>
    </source>
</evidence>
<proteinExistence type="inferred from homology"/>
<reference evidence="22" key="2">
    <citation type="submission" date="2017-10" db="EMBL/GenBank/DDBJ databases">
        <title>Ladona fulva Genome sequencing and assembly.</title>
        <authorList>
            <person name="Murali S."/>
            <person name="Richards S."/>
            <person name="Bandaranaike D."/>
            <person name="Bellair M."/>
            <person name="Blankenburg K."/>
            <person name="Chao H."/>
            <person name="Dinh H."/>
            <person name="Doddapaneni H."/>
            <person name="Dugan-Rocha S."/>
            <person name="Elkadiri S."/>
            <person name="Gnanaolivu R."/>
            <person name="Hernandez B."/>
            <person name="Skinner E."/>
            <person name="Javaid M."/>
            <person name="Lee S."/>
            <person name="Li M."/>
            <person name="Ming W."/>
            <person name="Munidasa M."/>
            <person name="Muniz J."/>
            <person name="Nguyen L."/>
            <person name="Hughes D."/>
            <person name="Osuji N."/>
            <person name="Pu L.-L."/>
            <person name="Puazo M."/>
            <person name="Qu C."/>
            <person name="Quiroz J."/>
            <person name="Raj R."/>
            <person name="Weissenberger G."/>
            <person name="Xin Y."/>
            <person name="Zou X."/>
            <person name="Han Y."/>
            <person name="Worley K."/>
            <person name="Muzny D."/>
            <person name="Gibbs R."/>
        </authorList>
    </citation>
    <scope>NUCLEOTIDE SEQUENCE</scope>
    <source>
        <strain evidence="22">Sampled in the wild</strain>
    </source>
</reference>
<sequence>MGPQPLAILLAVMLAVGVANGRSLEQPRYATAYACEGSTLSIECREGELIQLIRANYGRFSITICNEHGNTDWSVNCMSPKSLRVLLNRCSQQQNCSILASTSMFGDPCPGTLKYLEAHYQCMPAATTTTTNRPSPPWLVTSRPGAWSTAKPPTSKVAQEAVGAASSTPIPTPPHPSPSILVPPRGPQGDPPALHPPPGEEDVGHRGGPAKGAEGGGGGKSETGAEADETPVSSITAYSAIETPPSSPASTPVGKTTGRPTVASGTVHPEVSTPSPSVPWLREGESTQSCNPTTARDLYWNWTAAGEVAVQPCPGGATGFARWQCLGGGLRAPNGPDLGECRSVWLTSLQSRVEEGDSISGIANDLAQVTASKILYGGDIMTTTKIVKKMAHKMSLDIRTYPDPQQREAIVTELLHGVVKTGSNLLDGSQRASWRDLAYDEQMRVATSLLIGLEENAFLLADTVVREKEVVQSVKNISSPQLYFAVLSVRVLETRNVGVEQFPSPAAWEQWTASRDWVQLPRGALLENGEGGLVRLVFIAFDRLEEVLRPQPVNTGWRDGAPVTRNSTRVLNSKVISASLGKGRHIQLSSPVRLSLRHIRTENVSDPACVFWDYTTSSWSEEGCRVESTNISHTLCQCDHLTNFAVLMDIHATLLNPPHQTALQIITYVGCIISSVCLVLAIITFQLFRGLKSDRTTIHKNLCVCLLVAEVLFLAGIGQTDKPVICGIVAGLLHFFFLCAFAWMFLEGFQLYVMLTEVFEAEKSRIRWYYIFAYGAPLIIVAVSCVVDPFSYGTDRYCWLRADNFFIFSFVGPVIAVILANLVFLSMAIYMMCRHANASVSIKSKEHSRLASARAWLRGAIVLVFLLGLTWTFGLLYLNEESIIMAYIFTVLNSLQGLFIFVFHCVQNEKVRKEYRKFVRRNSWLPKCLQCSKNSSSKERRSSFYAGSNGNPSAPNSHSTDSSALSPHGTSVALMLGNVRVGSLMIRESGLAEKVMVDAGGGVHLLQYFLQRGWSSRSSRGKASVGPGLNRCSHRASCRTAASNPSDLEVEVCASSAAKTNTGISLPYTSGNYHPHIPKSATCGLLHNPLLWKWERRKCPSEKITVTLNISFKSYSRDSGHGGSEDLPRSHNLTLQNSLNNVRSLNNSKDSRRLPYMPPDYHQGITNDLSTTHCPSIDLEHSSGIHSSPRALSEEHHLRIQEALPQYSSSSHGRQGHLLPSLQQLAPHQSGRATKKSSNSLHRSMSPWNHTYTEIREGHPLSHPLVKFHSRALGLPEDDPVYEEIERNDAQVSDVSDEDMKRQSDTSRQSSRSYGDHRPLIPYSPASDRNFQNCIEDALKKKLRELHHLESSNHGGCDEGVQESLTVEHLDAPASESEFPVVVTSSCEPTAIADPLVFAGENARTVAVLDGETVVCHLRPDSELYACAPFTSRTIELSPYSEC</sequence>
<dbReference type="Pfam" id="PF02140">
    <property type="entry name" value="SUEL_Lectin"/>
    <property type="match status" value="1"/>
</dbReference>
<dbReference type="Proteomes" id="UP000792457">
    <property type="component" value="Unassembled WGS sequence"/>
</dbReference>
<dbReference type="Gene3D" id="1.25.40.610">
    <property type="match status" value="1"/>
</dbReference>
<dbReference type="Gene3D" id="1.20.1070.10">
    <property type="entry name" value="Rhodopsin 7-helix transmembrane proteins"/>
    <property type="match status" value="1"/>
</dbReference>
<dbReference type="Gene3D" id="4.10.1240.10">
    <property type="entry name" value="GPCR, family 2, extracellular hormone receptor domain"/>
    <property type="match status" value="1"/>
</dbReference>
<feature type="transmembrane region" description="Helical" evidence="16">
    <location>
        <begin position="884"/>
        <end position="906"/>
    </location>
</feature>
<keyword evidence="23" id="KW-1185">Reference proteome</keyword>
<feature type="transmembrane region" description="Helical" evidence="16">
    <location>
        <begin position="724"/>
        <end position="746"/>
    </location>
</feature>
<evidence type="ECO:0000256" key="3">
    <source>
        <dbReference type="ARBA" id="ARBA00022475"/>
    </source>
</evidence>
<feature type="domain" description="GAIN-B" evidence="18">
    <location>
        <begin position="473"/>
        <end position="654"/>
    </location>
</feature>
<name>A0A8K0KKC3_LADFU</name>
<dbReference type="PANTHER" id="PTHR12011">
    <property type="entry name" value="ADHESION G-PROTEIN COUPLED RECEPTOR"/>
    <property type="match status" value="1"/>
</dbReference>
<feature type="signal peptide" evidence="17">
    <location>
        <begin position="1"/>
        <end position="21"/>
    </location>
</feature>
<dbReference type="InterPro" id="IPR017983">
    <property type="entry name" value="GPCR_2_secretin-like_CS"/>
</dbReference>
<keyword evidence="11" id="KW-1015">Disulfide bond</keyword>
<feature type="region of interest" description="Disordered" evidence="15">
    <location>
        <begin position="127"/>
        <end position="292"/>
    </location>
</feature>
<feature type="chain" id="PRO_5035462362" description="Latrophilin Cirl" evidence="17">
    <location>
        <begin position="22"/>
        <end position="1443"/>
    </location>
</feature>
<reference evidence="22" key="1">
    <citation type="submission" date="2013-04" db="EMBL/GenBank/DDBJ databases">
        <authorList>
            <person name="Qu J."/>
            <person name="Murali S.C."/>
            <person name="Bandaranaike D."/>
            <person name="Bellair M."/>
            <person name="Blankenburg K."/>
            <person name="Chao H."/>
            <person name="Dinh H."/>
            <person name="Doddapaneni H."/>
            <person name="Downs B."/>
            <person name="Dugan-Rocha S."/>
            <person name="Elkadiri S."/>
            <person name="Gnanaolivu R.D."/>
            <person name="Hernandez B."/>
            <person name="Javaid M."/>
            <person name="Jayaseelan J.C."/>
            <person name="Lee S."/>
            <person name="Li M."/>
            <person name="Ming W."/>
            <person name="Munidasa M."/>
            <person name="Muniz J."/>
            <person name="Nguyen L."/>
            <person name="Ongeri F."/>
            <person name="Osuji N."/>
            <person name="Pu L.-L."/>
            <person name="Puazo M."/>
            <person name="Qu C."/>
            <person name="Quiroz J."/>
            <person name="Raj R."/>
            <person name="Weissenberger G."/>
            <person name="Xin Y."/>
            <person name="Zou X."/>
            <person name="Han Y."/>
            <person name="Richards S."/>
            <person name="Worley K."/>
            <person name="Muzny D."/>
            <person name="Gibbs R."/>
        </authorList>
    </citation>
    <scope>NUCLEOTIDE SEQUENCE</scope>
    <source>
        <strain evidence="22">Sampled in the wild</strain>
    </source>
</reference>
<dbReference type="SMART" id="SM00303">
    <property type="entry name" value="GPS"/>
    <property type="match status" value="1"/>
</dbReference>
<dbReference type="PROSITE" id="PS50261">
    <property type="entry name" value="G_PROTEIN_RECEP_F2_4"/>
    <property type="match status" value="1"/>
</dbReference>
<dbReference type="Pfam" id="PF00002">
    <property type="entry name" value="7tm_2"/>
    <property type="match status" value="1"/>
</dbReference>
<evidence type="ECO:0000256" key="17">
    <source>
        <dbReference type="SAM" id="SignalP"/>
    </source>
</evidence>
<keyword evidence="6 17" id="KW-0732">Signal</keyword>
<evidence type="ECO:0000256" key="12">
    <source>
        <dbReference type="ARBA" id="ARBA00023170"/>
    </source>
</evidence>
<feature type="compositionally biased region" description="Polar residues" evidence="15">
    <location>
        <begin position="945"/>
        <end position="966"/>
    </location>
</feature>
<feature type="transmembrane region" description="Helical" evidence="16">
    <location>
        <begin position="855"/>
        <end position="878"/>
    </location>
</feature>
<feature type="domain" description="G-protein coupled receptors family 2 profile 2" evidence="21">
    <location>
        <begin position="663"/>
        <end position="908"/>
    </location>
</feature>
<dbReference type="GO" id="GO:0030246">
    <property type="term" value="F:carbohydrate binding"/>
    <property type="evidence" value="ECO:0007669"/>
    <property type="project" value="UniProtKB-KW"/>
</dbReference>
<feature type="transmembrane region" description="Helical" evidence="16">
    <location>
        <begin position="665"/>
        <end position="688"/>
    </location>
</feature>
<evidence type="ECO:0000256" key="16">
    <source>
        <dbReference type="SAM" id="Phobius"/>
    </source>
</evidence>
<keyword evidence="7" id="KW-0430">Lectin</keyword>
<organism evidence="22 23">
    <name type="scientific">Ladona fulva</name>
    <name type="common">Scarce chaser dragonfly</name>
    <name type="synonym">Libellula fulva</name>
    <dbReference type="NCBI Taxonomy" id="123851"/>
    <lineage>
        <taxon>Eukaryota</taxon>
        <taxon>Metazoa</taxon>
        <taxon>Ecdysozoa</taxon>
        <taxon>Arthropoda</taxon>
        <taxon>Hexapoda</taxon>
        <taxon>Insecta</taxon>
        <taxon>Pterygota</taxon>
        <taxon>Palaeoptera</taxon>
        <taxon>Odonata</taxon>
        <taxon>Epiprocta</taxon>
        <taxon>Anisoptera</taxon>
        <taxon>Libelluloidea</taxon>
        <taxon>Libellulidae</taxon>
        <taxon>Ladona</taxon>
    </lineage>
</organism>
<keyword evidence="10 16" id="KW-0472">Membrane</keyword>
<evidence type="ECO:0000259" key="19">
    <source>
        <dbReference type="PROSITE" id="PS50227"/>
    </source>
</evidence>
<dbReference type="PROSITE" id="PS50228">
    <property type="entry name" value="SUEL_LECTIN"/>
    <property type="match status" value="1"/>
</dbReference>
<evidence type="ECO:0000256" key="4">
    <source>
        <dbReference type="ARBA" id="ARBA00022553"/>
    </source>
</evidence>
<comment type="similarity">
    <text evidence="2">Belongs to the G-protein coupled receptor 2 family. LN-TM7 subfamily.</text>
</comment>
<feature type="region of interest" description="Disordered" evidence="15">
    <location>
        <begin position="1226"/>
        <end position="1246"/>
    </location>
</feature>
<dbReference type="InterPro" id="IPR043159">
    <property type="entry name" value="Lectin_gal-bd_sf"/>
</dbReference>
<evidence type="ECO:0000256" key="2">
    <source>
        <dbReference type="ARBA" id="ARBA00010933"/>
    </source>
</evidence>
<keyword evidence="3" id="KW-1003">Cell membrane</keyword>
<dbReference type="PROSITE" id="PS00650">
    <property type="entry name" value="G_PROTEIN_RECEP_F2_2"/>
    <property type="match status" value="1"/>
</dbReference>
<accession>A0A8K0KKC3</accession>
<dbReference type="Gene3D" id="2.60.120.740">
    <property type="match status" value="1"/>
</dbReference>
<evidence type="ECO:0000256" key="1">
    <source>
        <dbReference type="ARBA" id="ARBA00004651"/>
    </source>
</evidence>
<feature type="domain" description="SUEL-type lectin" evidence="20">
    <location>
        <begin position="34"/>
        <end position="123"/>
    </location>
</feature>
<dbReference type="GO" id="GO:0005886">
    <property type="term" value="C:plasma membrane"/>
    <property type="evidence" value="ECO:0007669"/>
    <property type="project" value="UniProtKB-SubCell"/>
</dbReference>
<evidence type="ECO:0000256" key="14">
    <source>
        <dbReference type="ARBA" id="ARBA00023224"/>
    </source>
</evidence>
<keyword evidence="9" id="KW-0297">G-protein coupled receptor</keyword>
<dbReference type="InterPro" id="IPR046338">
    <property type="entry name" value="GAIN_dom_sf"/>
</dbReference>
<keyword evidence="14" id="KW-0807">Transducer</keyword>
<evidence type="ECO:0000256" key="8">
    <source>
        <dbReference type="ARBA" id="ARBA00022989"/>
    </source>
</evidence>
<protein>
    <recommendedName>
        <fullName evidence="24">Latrophilin Cirl</fullName>
    </recommendedName>
</protein>
<dbReference type="PANTHER" id="PTHR12011:SF347">
    <property type="entry name" value="FI21270P1-RELATED"/>
    <property type="match status" value="1"/>
</dbReference>
<evidence type="ECO:0000256" key="11">
    <source>
        <dbReference type="ARBA" id="ARBA00023157"/>
    </source>
</evidence>
<dbReference type="InterPro" id="IPR000203">
    <property type="entry name" value="GPS"/>
</dbReference>
<comment type="subcellular location">
    <subcellularLocation>
        <location evidence="1">Cell membrane</location>
        <topology evidence="1">Multi-pass membrane protein</topology>
    </subcellularLocation>
</comment>
<dbReference type="InterPro" id="IPR032471">
    <property type="entry name" value="AGRL2-4_GAIN_subdom_A"/>
</dbReference>
<feature type="compositionally biased region" description="Gly residues" evidence="15">
    <location>
        <begin position="206"/>
        <end position="221"/>
    </location>
</feature>
<dbReference type="PROSITE" id="PS50221">
    <property type="entry name" value="GAIN_B"/>
    <property type="match status" value="1"/>
</dbReference>
<feature type="transmembrane region" description="Helical" evidence="16">
    <location>
        <begin position="807"/>
        <end position="834"/>
    </location>
</feature>
<feature type="transmembrane region" description="Helical" evidence="16">
    <location>
        <begin position="700"/>
        <end position="718"/>
    </location>
</feature>
<dbReference type="CDD" id="cd15440">
    <property type="entry name" value="7tmB2_latrophilin-like_invertebrate"/>
    <property type="match status" value="1"/>
</dbReference>
<dbReference type="FunFam" id="1.20.1070.10:FF:000200">
    <property type="entry name" value="Adhesion G protein-coupled receptor L3"/>
    <property type="match status" value="1"/>
</dbReference>
<feature type="compositionally biased region" description="Polar residues" evidence="15">
    <location>
        <begin position="1236"/>
        <end position="1246"/>
    </location>
</feature>
<keyword evidence="8 16" id="KW-1133">Transmembrane helix</keyword>
<dbReference type="InterPro" id="IPR001879">
    <property type="entry name" value="GPCR_2_extracellular_dom"/>
</dbReference>
<dbReference type="InterPro" id="IPR036445">
    <property type="entry name" value="GPCR_2_extracell_dom_sf"/>
</dbReference>
<evidence type="ECO:0000256" key="5">
    <source>
        <dbReference type="ARBA" id="ARBA00022692"/>
    </source>
</evidence>